<dbReference type="Gene3D" id="3.30.920.30">
    <property type="entry name" value="Hypothetical protein"/>
    <property type="match status" value="1"/>
</dbReference>
<organism evidence="7 8">
    <name type="scientific">Mycobacterium phage PhancyPhin</name>
    <dbReference type="NCBI Taxonomy" id="1897438"/>
    <lineage>
        <taxon>Viruses</taxon>
        <taxon>Duplodnaviria</taxon>
        <taxon>Heunggongvirae</taxon>
        <taxon>Uroviricota</taxon>
        <taxon>Caudoviricetes</taxon>
        <taxon>Nclasvirinae</taxon>
        <taxon>Charlievirus</taxon>
        <taxon>Charlievirus redi</taxon>
    </lineage>
</organism>
<evidence type="ECO:0000256" key="4">
    <source>
        <dbReference type="ARBA" id="ARBA00022801"/>
    </source>
</evidence>
<evidence type="ECO:0000256" key="5">
    <source>
        <dbReference type="ARBA" id="ARBA00022884"/>
    </source>
</evidence>
<evidence type="ECO:0000256" key="3">
    <source>
        <dbReference type="ARBA" id="ARBA00022759"/>
    </source>
</evidence>
<keyword evidence="3" id="KW-0255">Endonuclease</keyword>
<evidence type="ECO:0008006" key="9">
    <source>
        <dbReference type="Google" id="ProtNLM"/>
    </source>
</evidence>
<name>A0A1I9SC85_9CAUD</name>
<evidence type="ECO:0000256" key="6">
    <source>
        <dbReference type="ARBA" id="ARBA00023016"/>
    </source>
</evidence>
<evidence type="ECO:0000256" key="1">
    <source>
        <dbReference type="ARBA" id="ARBA00022649"/>
    </source>
</evidence>
<proteinExistence type="predicted"/>
<keyword evidence="5" id="KW-0694">RNA-binding</keyword>
<dbReference type="InterPro" id="IPR038570">
    <property type="entry name" value="HicA_sf"/>
</dbReference>
<dbReference type="GO" id="GO:0003729">
    <property type="term" value="F:mRNA binding"/>
    <property type="evidence" value="ECO:0007669"/>
    <property type="project" value="InterPro"/>
</dbReference>
<keyword evidence="6" id="KW-0346">Stress response</keyword>
<evidence type="ECO:0000313" key="8">
    <source>
        <dbReference type="Proteomes" id="UP000221881"/>
    </source>
</evidence>
<keyword evidence="2" id="KW-0540">Nuclease</keyword>
<dbReference type="GO" id="GO:0004519">
    <property type="term" value="F:endonuclease activity"/>
    <property type="evidence" value="ECO:0007669"/>
    <property type="project" value="UniProtKB-KW"/>
</dbReference>
<gene>
    <name evidence="7" type="ORF">SEA_PHANCYPHIN_34</name>
</gene>
<dbReference type="Pfam" id="PF07927">
    <property type="entry name" value="HicA_toxin"/>
    <property type="match status" value="1"/>
</dbReference>
<evidence type="ECO:0000256" key="2">
    <source>
        <dbReference type="ARBA" id="ARBA00022722"/>
    </source>
</evidence>
<sequence length="71" mass="8071">MNRRIESLGGVQTRQRGSHRRYAVTYTDEMGIVRSAFTTVQQHKSQEIPLGTLRAIQRDLEPAFGKGWLLG</sequence>
<dbReference type="SMR" id="A0A1I9SC85"/>
<dbReference type="GO" id="GO:0016787">
    <property type="term" value="F:hydrolase activity"/>
    <property type="evidence" value="ECO:0007669"/>
    <property type="project" value="UniProtKB-KW"/>
</dbReference>
<evidence type="ECO:0000313" key="7">
    <source>
        <dbReference type="EMBL" id="AOZ64462.1"/>
    </source>
</evidence>
<dbReference type="Proteomes" id="UP000221881">
    <property type="component" value="Segment"/>
</dbReference>
<keyword evidence="1" id="KW-1277">Toxin-antitoxin system</keyword>
<dbReference type="EMBL" id="KX756439">
    <property type="protein sequence ID" value="AOZ64462.1"/>
    <property type="molecule type" value="Genomic_DNA"/>
</dbReference>
<accession>A0A1I9SC85</accession>
<reference evidence="8" key="1">
    <citation type="submission" date="2016-08" db="EMBL/GenBank/DDBJ databases">
        <authorList>
            <person name="Ahmed F."/>
            <person name="Bandayrel A."/>
            <person name="Anderson R."/>
            <person name="Medellin R."/>
            <person name="Mendez A."/>
            <person name="Mendoza F."/>
            <person name="Morales A."/>
            <person name="Perez T."/>
            <person name="Ramos J."/>
            <person name="Vu K."/>
            <person name="Sadana R."/>
            <person name="Saha S."/>
            <person name="Butela K.A."/>
            <person name="Garlena R.A."/>
            <person name="Russell D.A."/>
            <person name="Pope W.H."/>
            <person name="Jacobs-Sera D."/>
            <person name="Hendrix R.W."/>
            <person name="Hatfull G.F."/>
        </authorList>
    </citation>
    <scope>NUCLEOTIDE SEQUENCE [LARGE SCALE GENOMIC DNA]</scope>
</reference>
<keyword evidence="4" id="KW-0378">Hydrolase</keyword>
<dbReference type="InterPro" id="IPR012933">
    <property type="entry name" value="HicA_mRNA_interferase"/>
</dbReference>
<dbReference type="SUPFAM" id="SSF54786">
    <property type="entry name" value="YcfA/nrd intein domain"/>
    <property type="match status" value="1"/>
</dbReference>
<protein>
    <recommendedName>
        <fullName evidence="9">HicA-like toxin</fullName>
    </recommendedName>
</protein>